<protein>
    <recommendedName>
        <fullName evidence="2">DUF7924 domain-containing protein</fullName>
    </recommendedName>
</protein>
<keyword evidence="4" id="KW-1185">Reference proteome</keyword>
<dbReference type="PANTHER" id="PTHR42470">
    <property type="entry name" value="VAST DOMAIN-CONTAINING PROTEIN"/>
    <property type="match status" value="1"/>
</dbReference>
<sequence>MGRVNRWGFAFPFFIVKYGITWSTSTAENECMGATATAVAVVDRLNRLLLQKCPKARTVCNAAFSIVVGDGTARLYVTWRGDENIYYTRAVAFFDLQIDLGLRELSLCVKKIIDWGKDTRLREIKRALEAIGKADSK</sequence>
<keyword evidence="1" id="KW-0732">Signal</keyword>
<dbReference type="PANTHER" id="PTHR42470:SF1">
    <property type="entry name" value="VAST DOMAIN-CONTAINING PROTEIN"/>
    <property type="match status" value="1"/>
</dbReference>
<evidence type="ECO:0000313" key="3">
    <source>
        <dbReference type="EMBL" id="KAK8053347.1"/>
    </source>
</evidence>
<dbReference type="Pfam" id="PF25545">
    <property type="entry name" value="DUF7924"/>
    <property type="match status" value="1"/>
</dbReference>
<gene>
    <name evidence="3" type="ORF">PG996_012648</name>
</gene>
<feature type="signal peptide" evidence="1">
    <location>
        <begin position="1"/>
        <end position="23"/>
    </location>
</feature>
<name>A0ABR1U3S8_9PEZI</name>
<feature type="domain" description="DUF7924" evidence="2">
    <location>
        <begin position="7"/>
        <end position="128"/>
    </location>
</feature>
<dbReference type="InterPro" id="IPR057684">
    <property type="entry name" value="DUF7924"/>
</dbReference>
<proteinExistence type="predicted"/>
<evidence type="ECO:0000259" key="2">
    <source>
        <dbReference type="Pfam" id="PF25545"/>
    </source>
</evidence>
<evidence type="ECO:0000256" key="1">
    <source>
        <dbReference type="SAM" id="SignalP"/>
    </source>
</evidence>
<dbReference type="Proteomes" id="UP001446871">
    <property type="component" value="Unassembled WGS sequence"/>
</dbReference>
<accession>A0ABR1U3S8</accession>
<organism evidence="3 4">
    <name type="scientific">Apiospora saccharicola</name>
    <dbReference type="NCBI Taxonomy" id="335842"/>
    <lineage>
        <taxon>Eukaryota</taxon>
        <taxon>Fungi</taxon>
        <taxon>Dikarya</taxon>
        <taxon>Ascomycota</taxon>
        <taxon>Pezizomycotina</taxon>
        <taxon>Sordariomycetes</taxon>
        <taxon>Xylariomycetidae</taxon>
        <taxon>Amphisphaeriales</taxon>
        <taxon>Apiosporaceae</taxon>
        <taxon>Apiospora</taxon>
    </lineage>
</organism>
<evidence type="ECO:0000313" key="4">
    <source>
        <dbReference type="Proteomes" id="UP001446871"/>
    </source>
</evidence>
<feature type="chain" id="PRO_5045712596" description="DUF7924 domain-containing protein" evidence="1">
    <location>
        <begin position="24"/>
        <end position="137"/>
    </location>
</feature>
<comment type="caution">
    <text evidence="3">The sequence shown here is derived from an EMBL/GenBank/DDBJ whole genome shotgun (WGS) entry which is preliminary data.</text>
</comment>
<reference evidence="3 4" key="1">
    <citation type="submission" date="2023-01" db="EMBL/GenBank/DDBJ databases">
        <title>Analysis of 21 Apiospora genomes using comparative genomics revels a genus with tremendous synthesis potential of carbohydrate active enzymes and secondary metabolites.</title>
        <authorList>
            <person name="Sorensen T."/>
        </authorList>
    </citation>
    <scope>NUCLEOTIDE SEQUENCE [LARGE SCALE GENOMIC DNA]</scope>
    <source>
        <strain evidence="3 4">CBS 83171</strain>
    </source>
</reference>
<dbReference type="EMBL" id="JAQQWM010000008">
    <property type="protein sequence ID" value="KAK8053347.1"/>
    <property type="molecule type" value="Genomic_DNA"/>
</dbReference>